<comment type="caution">
    <text evidence="2">The sequence shown here is derived from an EMBL/GenBank/DDBJ whole genome shotgun (WGS) entry which is preliminary data.</text>
</comment>
<gene>
    <name evidence="2" type="ORF">FBD94_07820</name>
</gene>
<dbReference type="Proteomes" id="UP000309594">
    <property type="component" value="Unassembled WGS sequence"/>
</dbReference>
<dbReference type="InterPro" id="IPR007372">
    <property type="entry name" value="Lipid/polyisoprenoid-bd_YceI"/>
</dbReference>
<reference evidence="2 3" key="1">
    <citation type="submission" date="2019-04" db="EMBL/GenBank/DDBJ databases">
        <title>Pedobacter sp. RP-1-16 sp. nov., isolated from Arctic soil.</title>
        <authorList>
            <person name="Dahal R.H."/>
            <person name="Kim D.-U."/>
        </authorList>
    </citation>
    <scope>NUCLEOTIDE SEQUENCE [LARGE SCALE GENOMIC DNA]</scope>
    <source>
        <strain evidence="2 3">RP-1-16</strain>
    </source>
</reference>
<sequence>MKKMLCTTLQPIRFKYLIVLIFIGVGISNSLQAQVVYKLNGAKENIVKIAGKSNIHDWTMTAENLACDANFGPVSGAAGVPKKLISLNFSVKSKNLKSESESMNNRTYKVIKADAYPDIDFKLREATISPLQKNKFSVDATGTLTIAGVSKIITLHVNGEVNADNTILCTGQQKIKLTDYGIQPPSYMLGAMKVGNELTILFTLNFKK</sequence>
<dbReference type="Gene3D" id="2.40.128.110">
    <property type="entry name" value="Lipid/polyisoprenoid-binding, YceI-like"/>
    <property type="match status" value="1"/>
</dbReference>
<protein>
    <submittedName>
        <fullName evidence="2">YceI family protein</fullName>
    </submittedName>
</protein>
<evidence type="ECO:0000259" key="1">
    <source>
        <dbReference type="Pfam" id="PF04264"/>
    </source>
</evidence>
<feature type="domain" description="Lipid/polyisoprenoid-binding YceI-like" evidence="1">
    <location>
        <begin position="67"/>
        <end position="206"/>
    </location>
</feature>
<dbReference type="AlphaFoldDB" id="A0A4V5PG74"/>
<organism evidence="2 3">
    <name type="scientific">Pedobacter hiemivivus</name>
    <dbReference type="NCBI Taxonomy" id="2530454"/>
    <lineage>
        <taxon>Bacteria</taxon>
        <taxon>Pseudomonadati</taxon>
        <taxon>Bacteroidota</taxon>
        <taxon>Sphingobacteriia</taxon>
        <taxon>Sphingobacteriales</taxon>
        <taxon>Sphingobacteriaceae</taxon>
        <taxon>Pedobacter</taxon>
    </lineage>
</organism>
<dbReference type="PANTHER" id="PTHR34406">
    <property type="entry name" value="PROTEIN YCEI"/>
    <property type="match status" value="1"/>
</dbReference>
<name>A0A4V5PG74_9SPHI</name>
<dbReference type="SUPFAM" id="SSF101874">
    <property type="entry name" value="YceI-like"/>
    <property type="match status" value="1"/>
</dbReference>
<evidence type="ECO:0000313" key="3">
    <source>
        <dbReference type="Proteomes" id="UP000309594"/>
    </source>
</evidence>
<evidence type="ECO:0000313" key="2">
    <source>
        <dbReference type="EMBL" id="TKC62126.1"/>
    </source>
</evidence>
<dbReference type="PANTHER" id="PTHR34406:SF1">
    <property type="entry name" value="PROTEIN YCEI"/>
    <property type="match status" value="1"/>
</dbReference>
<dbReference type="InterPro" id="IPR036761">
    <property type="entry name" value="TTHA0802/YceI-like_sf"/>
</dbReference>
<dbReference type="EMBL" id="SWDX01000003">
    <property type="protein sequence ID" value="TKC62126.1"/>
    <property type="molecule type" value="Genomic_DNA"/>
</dbReference>
<dbReference type="RefSeq" id="WP_136879788.1">
    <property type="nucleotide sequence ID" value="NZ_SWDX01000003.1"/>
</dbReference>
<proteinExistence type="predicted"/>
<dbReference type="Pfam" id="PF04264">
    <property type="entry name" value="YceI"/>
    <property type="match status" value="1"/>
</dbReference>
<accession>A0A4V5PG74</accession>